<dbReference type="Pfam" id="PF10607">
    <property type="entry name" value="CTLH"/>
    <property type="match status" value="1"/>
</dbReference>
<dbReference type="PROSITE" id="PS51867">
    <property type="entry name" value="ZF_RING_GID"/>
    <property type="match status" value="1"/>
</dbReference>
<dbReference type="GO" id="GO:0005634">
    <property type="term" value="C:nucleus"/>
    <property type="evidence" value="ECO:0007669"/>
    <property type="project" value="TreeGrafter"/>
</dbReference>
<comment type="similarity">
    <text evidence="3">Belongs to the FYV10 family.</text>
</comment>
<comment type="caution">
    <text evidence="12">The sequence shown here is derived from an EMBL/GenBank/DDBJ whole genome shotgun (WGS) entry which is preliminary data.</text>
</comment>
<evidence type="ECO:0000256" key="5">
    <source>
        <dbReference type="ARBA" id="ARBA00022723"/>
    </source>
</evidence>
<evidence type="ECO:0000256" key="9">
    <source>
        <dbReference type="SAM" id="MobiDB-lite"/>
    </source>
</evidence>
<keyword evidence="5" id="KW-0479">Metal-binding</keyword>
<evidence type="ECO:0000256" key="4">
    <source>
        <dbReference type="ARBA" id="ARBA00022490"/>
    </source>
</evidence>
<reference evidence="12" key="2">
    <citation type="submission" date="2023-07" db="EMBL/GenBank/DDBJ databases">
        <authorList>
            <consortium name="Lawrence Berkeley National Laboratory"/>
            <person name="Haridas S."/>
            <person name="Hensen N."/>
            <person name="Bonometti L."/>
            <person name="Westerberg I."/>
            <person name="Brannstrom I.O."/>
            <person name="Guillou S."/>
            <person name="Cros-Aarteil S."/>
            <person name="Calhoun S."/>
            <person name="Kuo A."/>
            <person name="Mondo S."/>
            <person name="Pangilinan J."/>
            <person name="Riley R."/>
            <person name="LaButti K."/>
            <person name="Andreopoulos B."/>
            <person name="Lipzen A."/>
            <person name="Chen C."/>
            <person name="Yanf M."/>
            <person name="Daum C."/>
            <person name="Ng V."/>
            <person name="Clum A."/>
            <person name="Steindorff A."/>
            <person name="Ohm R."/>
            <person name="Martin F."/>
            <person name="Silar P."/>
            <person name="Natvig D."/>
            <person name="Lalanne C."/>
            <person name="Gautier V."/>
            <person name="Ament-velasquez S.L."/>
            <person name="Kruys A."/>
            <person name="Hutchinson M.I."/>
            <person name="Powell A.J."/>
            <person name="Barry K."/>
            <person name="Miller A.N."/>
            <person name="Grigoriev I.V."/>
            <person name="Debuchy R."/>
            <person name="Gladieux P."/>
            <person name="Thoren M.H."/>
            <person name="Johannesson H."/>
        </authorList>
    </citation>
    <scope>NUCLEOTIDE SEQUENCE</scope>
    <source>
        <strain evidence="12">FGSC 1904</strain>
    </source>
</reference>
<dbReference type="AlphaFoldDB" id="A0AAE0UCP6"/>
<evidence type="ECO:0000256" key="1">
    <source>
        <dbReference type="ARBA" id="ARBA00002343"/>
    </source>
</evidence>
<feature type="domain" description="RING-Gid-type" evidence="11">
    <location>
        <begin position="343"/>
        <end position="404"/>
    </location>
</feature>
<reference evidence="12" key="1">
    <citation type="journal article" date="2023" name="Mol. Phylogenet. Evol.">
        <title>Genome-scale phylogeny and comparative genomics of the fungal order Sordariales.</title>
        <authorList>
            <person name="Hensen N."/>
            <person name="Bonometti L."/>
            <person name="Westerberg I."/>
            <person name="Brannstrom I.O."/>
            <person name="Guillou S."/>
            <person name="Cros-Aarteil S."/>
            <person name="Calhoun S."/>
            <person name="Haridas S."/>
            <person name="Kuo A."/>
            <person name="Mondo S."/>
            <person name="Pangilinan J."/>
            <person name="Riley R."/>
            <person name="LaButti K."/>
            <person name="Andreopoulos B."/>
            <person name="Lipzen A."/>
            <person name="Chen C."/>
            <person name="Yan M."/>
            <person name="Daum C."/>
            <person name="Ng V."/>
            <person name="Clum A."/>
            <person name="Steindorff A."/>
            <person name="Ohm R.A."/>
            <person name="Martin F."/>
            <person name="Silar P."/>
            <person name="Natvig D.O."/>
            <person name="Lalanne C."/>
            <person name="Gautier V."/>
            <person name="Ament-Velasquez S.L."/>
            <person name="Kruys A."/>
            <person name="Hutchinson M.I."/>
            <person name="Powell A.J."/>
            <person name="Barry K."/>
            <person name="Miller A.N."/>
            <person name="Grigoriev I.V."/>
            <person name="Debuchy R."/>
            <person name="Gladieux P."/>
            <person name="Hiltunen Thoren M."/>
            <person name="Johannesson H."/>
        </authorList>
    </citation>
    <scope>NUCLEOTIDE SEQUENCE</scope>
    <source>
        <strain evidence="12">FGSC 1904</strain>
    </source>
</reference>
<keyword evidence="7" id="KW-0862">Zinc</keyword>
<accession>A0AAE0UCP6</accession>
<dbReference type="PROSITE" id="PS50897">
    <property type="entry name" value="CTLH"/>
    <property type="match status" value="1"/>
</dbReference>
<keyword evidence="13" id="KW-1185">Reference proteome</keyword>
<organism evidence="12 13">
    <name type="scientific">Sordaria brevicollis</name>
    <dbReference type="NCBI Taxonomy" id="83679"/>
    <lineage>
        <taxon>Eukaryota</taxon>
        <taxon>Fungi</taxon>
        <taxon>Dikarya</taxon>
        <taxon>Ascomycota</taxon>
        <taxon>Pezizomycotina</taxon>
        <taxon>Sordariomycetes</taxon>
        <taxon>Sordariomycetidae</taxon>
        <taxon>Sordariales</taxon>
        <taxon>Sordariaceae</taxon>
        <taxon>Sordaria</taxon>
    </lineage>
</organism>
<evidence type="ECO:0000256" key="6">
    <source>
        <dbReference type="ARBA" id="ARBA00022771"/>
    </source>
</evidence>
<sequence>MADHEASKINHDNHLLLASRLFTYSDQPLLRLPYELLRKNFRTAHFTVEKDSTNFTKLLRETATASIDSKISPENVVQNLDTMLTRMRALKRKLSTYADEETRLYKQLDARVAHLRELSDMHSVDDVKYEAWSRKRLDRLLVDYMLRHNYNTSAQALANEREMHDLVDVETFLAMSKIKQSLQNGSVSEALVWCSNNKKELRKLQSNLEFLLRCQEYVELLRLNTPEKSIEAIAHAKKWLAPFQEQYPFTVREMAALLAHRPTDKDLPPKYAAWYSADRWDKLARAFVDAHNELLGLPTFPLLHTALSSGLSALKTPACHGTQTTTSSSQPGHSQTSMTTSVCPICSIELNELAKNVPYAHHSKSHLDNDLLLLPNGRVYGQAKLDEYAAKAGLADDKVKDLVTGEIYSRASLKKVFA</sequence>
<gene>
    <name evidence="12" type="ORF">B0T20DRAFT_374904</name>
</gene>
<dbReference type="PANTHER" id="PTHR12170">
    <property type="entry name" value="MACROPHAGE ERYTHROBLAST ATTACHER-RELATED"/>
    <property type="match status" value="1"/>
</dbReference>
<dbReference type="SMART" id="SM00757">
    <property type="entry name" value="CRA"/>
    <property type="match status" value="1"/>
</dbReference>
<dbReference type="InterPro" id="IPR024964">
    <property type="entry name" value="CTLH/CRA"/>
</dbReference>
<evidence type="ECO:0000256" key="7">
    <source>
        <dbReference type="ARBA" id="ARBA00022833"/>
    </source>
</evidence>
<dbReference type="SMART" id="SM00668">
    <property type="entry name" value="CTLH"/>
    <property type="match status" value="1"/>
</dbReference>
<feature type="region of interest" description="Disordered" evidence="9">
    <location>
        <begin position="318"/>
        <end position="337"/>
    </location>
</feature>
<evidence type="ECO:0000313" key="13">
    <source>
        <dbReference type="Proteomes" id="UP001281003"/>
    </source>
</evidence>
<dbReference type="GO" id="GO:0008270">
    <property type="term" value="F:zinc ion binding"/>
    <property type="evidence" value="ECO:0007669"/>
    <property type="project" value="UniProtKB-KW"/>
</dbReference>
<name>A0AAE0UCP6_SORBR</name>
<comment type="function">
    <text evidence="1">Involved in the proteasome-dependent degradation of fructose-1,6-bisphosphatase.</text>
</comment>
<dbReference type="GO" id="GO:0061630">
    <property type="term" value="F:ubiquitin protein ligase activity"/>
    <property type="evidence" value="ECO:0007669"/>
    <property type="project" value="InterPro"/>
</dbReference>
<proteinExistence type="inferred from homology"/>
<dbReference type="GO" id="GO:0005737">
    <property type="term" value="C:cytoplasm"/>
    <property type="evidence" value="ECO:0007669"/>
    <property type="project" value="UniProtKB-SubCell"/>
</dbReference>
<evidence type="ECO:0000256" key="8">
    <source>
        <dbReference type="PROSITE-ProRule" id="PRU01215"/>
    </source>
</evidence>
<keyword evidence="4" id="KW-0963">Cytoplasm</keyword>
<dbReference type="InterPro" id="IPR006594">
    <property type="entry name" value="LisH"/>
</dbReference>
<dbReference type="GO" id="GO:0034657">
    <property type="term" value="C:GID complex"/>
    <property type="evidence" value="ECO:0007669"/>
    <property type="project" value="TreeGrafter"/>
</dbReference>
<dbReference type="PANTHER" id="PTHR12170:SF2">
    <property type="entry name" value="E3 UBIQUITIN-PROTEIN TRANSFERASE MAEA"/>
    <property type="match status" value="1"/>
</dbReference>
<dbReference type="GO" id="GO:0043161">
    <property type="term" value="P:proteasome-mediated ubiquitin-dependent protein catabolic process"/>
    <property type="evidence" value="ECO:0007669"/>
    <property type="project" value="InterPro"/>
</dbReference>
<evidence type="ECO:0000256" key="2">
    <source>
        <dbReference type="ARBA" id="ARBA00004496"/>
    </source>
</evidence>
<dbReference type="InterPro" id="IPR045098">
    <property type="entry name" value="Fyv10_fam"/>
</dbReference>
<evidence type="ECO:0000256" key="3">
    <source>
        <dbReference type="ARBA" id="ARBA00010615"/>
    </source>
</evidence>
<dbReference type="Proteomes" id="UP001281003">
    <property type="component" value="Unassembled WGS sequence"/>
</dbReference>
<dbReference type="PROSITE" id="PS50896">
    <property type="entry name" value="LISH"/>
    <property type="match status" value="1"/>
</dbReference>
<dbReference type="InterPro" id="IPR044063">
    <property type="entry name" value="ZF_RING_GID"/>
</dbReference>
<dbReference type="InterPro" id="IPR013144">
    <property type="entry name" value="CRA_dom"/>
</dbReference>
<dbReference type="EMBL" id="JAUTDP010000005">
    <property type="protein sequence ID" value="KAK3399262.1"/>
    <property type="molecule type" value="Genomic_DNA"/>
</dbReference>
<protein>
    <submittedName>
        <fullName evidence="12">CTLH/CRA C-terminal to lish motif domain-containing protein</fullName>
    </submittedName>
</protein>
<keyword evidence="6 8" id="KW-0863">Zinc-finger</keyword>
<feature type="compositionally biased region" description="Low complexity" evidence="9">
    <location>
        <begin position="320"/>
        <end position="337"/>
    </location>
</feature>
<comment type="subcellular location">
    <subcellularLocation>
        <location evidence="2">Cytoplasm</location>
    </subcellularLocation>
</comment>
<dbReference type="InterPro" id="IPR006595">
    <property type="entry name" value="CTLH_C"/>
</dbReference>
<evidence type="ECO:0000259" key="10">
    <source>
        <dbReference type="PROSITE" id="PS50897"/>
    </source>
</evidence>
<feature type="domain" description="CTLH" evidence="10">
    <location>
        <begin position="171"/>
        <end position="228"/>
    </location>
</feature>
<evidence type="ECO:0000259" key="11">
    <source>
        <dbReference type="PROSITE" id="PS51867"/>
    </source>
</evidence>
<evidence type="ECO:0000313" key="12">
    <source>
        <dbReference type="EMBL" id="KAK3399262.1"/>
    </source>
</evidence>
<feature type="zinc finger region" description="RING-Gid-type" evidence="8">
    <location>
        <begin position="343"/>
        <end position="404"/>
    </location>
</feature>